<reference evidence="2" key="1">
    <citation type="submission" date="2014-12" db="EMBL/GenBank/DDBJ databases">
        <title>Insight into the proteome of Arion vulgaris.</title>
        <authorList>
            <person name="Aradska J."/>
            <person name="Bulat T."/>
            <person name="Smidak R."/>
            <person name="Sarate P."/>
            <person name="Gangsoo J."/>
            <person name="Sialana F."/>
            <person name="Bilban M."/>
            <person name="Lubec G."/>
        </authorList>
    </citation>
    <scope>NUCLEOTIDE SEQUENCE</scope>
    <source>
        <tissue evidence="2">Skin</tissue>
    </source>
</reference>
<dbReference type="EMBL" id="HACG01034284">
    <property type="protein sequence ID" value="CEK81149.1"/>
    <property type="molecule type" value="Transcribed_RNA"/>
</dbReference>
<accession>A0A0B7AJF6</accession>
<evidence type="ECO:0000313" key="2">
    <source>
        <dbReference type="EMBL" id="CEK81149.1"/>
    </source>
</evidence>
<evidence type="ECO:0000313" key="3">
    <source>
        <dbReference type="EMBL" id="CEK81150.1"/>
    </source>
</evidence>
<dbReference type="EMBL" id="HACG01034283">
    <property type="protein sequence ID" value="CEK81148.1"/>
    <property type="molecule type" value="Transcribed_RNA"/>
</dbReference>
<feature type="non-terminal residue" evidence="2">
    <location>
        <position position="68"/>
    </location>
</feature>
<proteinExistence type="predicted"/>
<dbReference type="AlphaFoldDB" id="A0A0B7AJF6"/>
<name>A0A0B7AJF6_9EUPU</name>
<sequence>MSLIRSSFVCFYRFMYKFVPAPETWKTLLQSYVYGWNVNMVLELKQIWHRIFVRSSDVFLCVYLSLSL</sequence>
<organism evidence="2">
    <name type="scientific">Arion vulgaris</name>
    <dbReference type="NCBI Taxonomy" id="1028688"/>
    <lineage>
        <taxon>Eukaryota</taxon>
        <taxon>Metazoa</taxon>
        <taxon>Spiralia</taxon>
        <taxon>Lophotrochozoa</taxon>
        <taxon>Mollusca</taxon>
        <taxon>Gastropoda</taxon>
        <taxon>Heterobranchia</taxon>
        <taxon>Euthyneura</taxon>
        <taxon>Panpulmonata</taxon>
        <taxon>Eupulmonata</taxon>
        <taxon>Stylommatophora</taxon>
        <taxon>Helicina</taxon>
        <taxon>Arionoidea</taxon>
        <taxon>Arionidae</taxon>
        <taxon>Arion</taxon>
    </lineage>
</organism>
<protein>
    <submittedName>
        <fullName evidence="2">Uncharacterized protein</fullName>
    </submittedName>
</protein>
<evidence type="ECO:0000313" key="1">
    <source>
        <dbReference type="EMBL" id="CEK81148.1"/>
    </source>
</evidence>
<dbReference type="EMBL" id="HACG01034285">
    <property type="protein sequence ID" value="CEK81150.1"/>
    <property type="molecule type" value="Transcribed_RNA"/>
</dbReference>
<gene>
    <name evidence="2" type="primary">ORF124572</name>
    <name evidence="1" type="synonym">ORF124568</name>
    <name evidence="3" type="synonym">ORF124576</name>
</gene>